<name>A0AAN7TVX7_9MYCE</name>
<evidence type="ECO:0000313" key="2">
    <source>
        <dbReference type="Proteomes" id="UP001344447"/>
    </source>
</evidence>
<reference evidence="1 2" key="1">
    <citation type="submission" date="2023-11" db="EMBL/GenBank/DDBJ databases">
        <title>Dfirmibasis_genome.</title>
        <authorList>
            <person name="Edelbroek B."/>
            <person name="Kjellin J."/>
            <person name="Jerlstrom-Hultqvist J."/>
            <person name="Soderbom F."/>
        </authorList>
    </citation>
    <scope>NUCLEOTIDE SEQUENCE [LARGE SCALE GENOMIC DNA]</scope>
    <source>
        <strain evidence="1 2">TNS-C-14</strain>
    </source>
</reference>
<accession>A0AAN7TVX7</accession>
<dbReference type="Proteomes" id="UP001344447">
    <property type="component" value="Unassembled WGS sequence"/>
</dbReference>
<gene>
    <name evidence="1" type="ORF">RB653_000863</name>
</gene>
<proteinExistence type="predicted"/>
<sequence length="271" mass="31668">MVELYDTFGIKIYVDHNKTTTKGIDLQKKLAKFFLKKNIPHSLISIFDIANNFEIQRRIKEHSKKIPRYPYIEINGQLWGEGIEVEESEDMDEVLKDLINYKIQDSQENDNNSIVDAFIAGNTMVAVQPETLSISYLDSGLNLIEWLSFGIVSNIWNPWAVPIEPLDKQSDFEFDVIRTNWYGRHQFRKFRFTPSEIVRINNQSVKATLYYKDIQQLDQANKKNIIIKILNGEDQYIEALEEDINKMIEIITSRAYLVPNGENQWISKITI</sequence>
<evidence type="ECO:0000313" key="1">
    <source>
        <dbReference type="EMBL" id="KAK5580839.1"/>
    </source>
</evidence>
<dbReference type="EMBL" id="JAVFKY010000002">
    <property type="protein sequence ID" value="KAK5580839.1"/>
    <property type="molecule type" value="Genomic_DNA"/>
</dbReference>
<protein>
    <submittedName>
        <fullName evidence="1">Uncharacterized protein</fullName>
    </submittedName>
</protein>
<organism evidence="1 2">
    <name type="scientific">Dictyostelium firmibasis</name>
    <dbReference type="NCBI Taxonomy" id="79012"/>
    <lineage>
        <taxon>Eukaryota</taxon>
        <taxon>Amoebozoa</taxon>
        <taxon>Evosea</taxon>
        <taxon>Eumycetozoa</taxon>
        <taxon>Dictyostelia</taxon>
        <taxon>Dictyosteliales</taxon>
        <taxon>Dictyosteliaceae</taxon>
        <taxon>Dictyostelium</taxon>
    </lineage>
</organism>
<keyword evidence="2" id="KW-1185">Reference proteome</keyword>
<comment type="caution">
    <text evidence="1">The sequence shown here is derived from an EMBL/GenBank/DDBJ whole genome shotgun (WGS) entry which is preliminary data.</text>
</comment>
<dbReference type="AlphaFoldDB" id="A0AAN7TVX7"/>